<keyword evidence="3" id="KW-1185">Reference proteome</keyword>
<sequence length="200" mass="23402">MQLIFYTTVSPEEYSCQGKDFPFPEPAFCPHCRIKVPPQKHGFFVRNVITADFSGRIFIRRYYCQYCRTTISCLPSFCLPYFQYTVDLIFTGIRLVLGSNFSLRGCLKFLKERCRHLYWDISHLQFYLRRFLARLSAIKLGLRQLLPRVQLPEEMLVKRVGAQKVLRLITTGFAHIQSFSARFYEALGYAFMAPLPNILA</sequence>
<organism evidence="2 3">
    <name type="scientific">Neomoorella stamsii</name>
    <dbReference type="NCBI Taxonomy" id="1266720"/>
    <lineage>
        <taxon>Bacteria</taxon>
        <taxon>Bacillati</taxon>
        <taxon>Bacillota</taxon>
        <taxon>Clostridia</taxon>
        <taxon>Neomoorellales</taxon>
        <taxon>Neomoorellaceae</taxon>
        <taxon>Neomoorella</taxon>
    </lineage>
</organism>
<dbReference type="InterPro" id="IPR045536">
    <property type="entry name" value="DUF6431"/>
</dbReference>
<evidence type="ECO:0000313" key="3">
    <source>
        <dbReference type="Proteomes" id="UP000239430"/>
    </source>
</evidence>
<comment type="caution">
    <text evidence="2">The sequence shown here is derived from an EMBL/GenBank/DDBJ whole genome shotgun (WGS) entry which is preliminary data.</text>
</comment>
<evidence type="ECO:0000259" key="1">
    <source>
        <dbReference type="Pfam" id="PF20020"/>
    </source>
</evidence>
<gene>
    <name evidence="2" type="ORF">MOST_16350</name>
</gene>
<protein>
    <recommendedName>
        <fullName evidence="1">DUF6431 domain-containing protein</fullName>
    </recommendedName>
</protein>
<dbReference type="Proteomes" id="UP000239430">
    <property type="component" value="Unassembled WGS sequence"/>
</dbReference>
<dbReference type="RefSeq" id="WP_054937206.1">
    <property type="nucleotide sequence ID" value="NZ_PVXL01000044.1"/>
</dbReference>
<proteinExistence type="predicted"/>
<dbReference type="EMBL" id="PVXL01000044">
    <property type="protein sequence ID" value="PRR72741.1"/>
    <property type="molecule type" value="Genomic_DNA"/>
</dbReference>
<feature type="domain" description="DUF6431" evidence="1">
    <location>
        <begin position="29"/>
        <end position="90"/>
    </location>
</feature>
<reference evidence="2 3" key="1">
    <citation type="submission" date="2018-03" db="EMBL/GenBank/DDBJ databases">
        <title>Genome sequence of Moorella stamsii DSM 26217.</title>
        <authorList>
            <person name="Poehlein A."/>
            <person name="Daniel R."/>
        </authorList>
    </citation>
    <scope>NUCLEOTIDE SEQUENCE [LARGE SCALE GENOMIC DNA]</scope>
    <source>
        <strain evidence="3">DSM 26217</strain>
    </source>
</reference>
<dbReference type="AlphaFoldDB" id="A0A9X7J445"/>
<name>A0A9X7J445_9FIRM</name>
<dbReference type="Pfam" id="PF20020">
    <property type="entry name" value="DUF6431"/>
    <property type="match status" value="1"/>
</dbReference>
<evidence type="ECO:0000313" key="2">
    <source>
        <dbReference type="EMBL" id="PRR72741.1"/>
    </source>
</evidence>
<accession>A0A9X7J445</accession>